<dbReference type="KEGG" id="strr:EKD16_04045"/>
<evidence type="ECO:0000313" key="5">
    <source>
        <dbReference type="Proteomes" id="UP000292235"/>
    </source>
</evidence>
<name>A0A4P6Q1D2_9ACTN</name>
<accession>A0A4P6Q1D2</accession>
<organism evidence="4 5">
    <name type="scientific">Streptomonospora litoralis</name>
    <dbReference type="NCBI Taxonomy" id="2498135"/>
    <lineage>
        <taxon>Bacteria</taxon>
        <taxon>Bacillati</taxon>
        <taxon>Actinomycetota</taxon>
        <taxon>Actinomycetes</taxon>
        <taxon>Streptosporangiales</taxon>
        <taxon>Nocardiopsidaceae</taxon>
        <taxon>Streptomonospora</taxon>
    </lineage>
</organism>
<protein>
    <submittedName>
        <fullName evidence="4">Polyketide synthase PksJ</fullName>
    </submittedName>
</protein>
<feature type="domain" description="Carrier" evidence="3">
    <location>
        <begin position="11"/>
        <end position="85"/>
    </location>
</feature>
<gene>
    <name evidence="4" type="primary">pksJ</name>
    <name evidence="4" type="ORF">EKD16_04045</name>
</gene>
<dbReference type="OrthoDB" id="9023404at2"/>
<dbReference type="InterPro" id="IPR009081">
    <property type="entry name" value="PP-bd_ACP"/>
</dbReference>
<evidence type="ECO:0000256" key="2">
    <source>
        <dbReference type="ARBA" id="ARBA00022553"/>
    </source>
</evidence>
<dbReference type="Gene3D" id="1.10.1200.10">
    <property type="entry name" value="ACP-like"/>
    <property type="match status" value="1"/>
</dbReference>
<dbReference type="SMART" id="SM00823">
    <property type="entry name" value="PKS_PP"/>
    <property type="match status" value="1"/>
</dbReference>
<keyword evidence="2" id="KW-0597">Phosphoprotein</keyword>
<sequence>MPSHASTPSTDDLSAWLSGCVAKYARLRPDQIEADRPLTDYGLDSVNVFVLCGDIEDRFGIEIEPTSAWDYPTVQAFADHLAHTMAQRSAAPSETAGGAR</sequence>
<reference evidence="4 5" key="1">
    <citation type="submission" date="2019-02" db="EMBL/GenBank/DDBJ databases">
        <authorList>
            <person name="Khodamoradi S."/>
            <person name="Hahnke R.L."/>
            <person name="Kaempfer P."/>
            <person name="Schumann P."/>
            <person name="Rohde M."/>
            <person name="Steinert M."/>
            <person name="Luzhetskyy A."/>
            <person name="Wink J."/>
            <person name="Ruckert C."/>
        </authorList>
    </citation>
    <scope>NUCLEOTIDE SEQUENCE [LARGE SCALE GENOMIC DNA]</scope>
    <source>
        <strain evidence="4 5">M2</strain>
    </source>
</reference>
<dbReference type="InterPro" id="IPR020806">
    <property type="entry name" value="PKS_PP-bd"/>
</dbReference>
<keyword evidence="1" id="KW-0596">Phosphopantetheine</keyword>
<dbReference type="GO" id="GO:0031177">
    <property type="term" value="F:phosphopantetheine binding"/>
    <property type="evidence" value="ECO:0007669"/>
    <property type="project" value="InterPro"/>
</dbReference>
<dbReference type="AlphaFoldDB" id="A0A4P6Q1D2"/>
<evidence type="ECO:0000313" key="4">
    <source>
        <dbReference type="EMBL" id="QBI52619.1"/>
    </source>
</evidence>
<dbReference type="SUPFAM" id="SSF47336">
    <property type="entry name" value="ACP-like"/>
    <property type="match status" value="1"/>
</dbReference>
<proteinExistence type="predicted"/>
<dbReference type="EMBL" id="CP036455">
    <property type="protein sequence ID" value="QBI52619.1"/>
    <property type="molecule type" value="Genomic_DNA"/>
</dbReference>
<dbReference type="Proteomes" id="UP000292235">
    <property type="component" value="Chromosome"/>
</dbReference>
<dbReference type="InterPro" id="IPR036736">
    <property type="entry name" value="ACP-like_sf"/>
</dbReference>
<keyword evidence="5" id="KW-1185">Reference proteome</keyword>
<dbReference type="Pfam" id="PF00550">
    <property type="entry name" value="PP-binding"/>
    <property type="match status" value="1"/>
</dbReference>
<dbReference type="PROSITE" id="PS50075">
    <property type="entry name" value="CARRIER"/>
    <property type="match status" value="1"/>
</dbReference>
<dbReference type="SMART" id="SM01294">
    <property type="entry name" value="PKS_PP_betabranch"/>
    <property type="match status" value="1"/>
</dbReference>
<dbReference type="RefSeq" id="WP_131097145.1">
    <property type="nucleotide sequence ID" value="NZ_CP036455.1"/>
</dbReference>
<evidence type="ECO:0000259" key="3">
    <source>
        <dbReference type="PROSITE" id="PS50075"/>
    </source>
</evidence>
<evidence type="ECO:0000256" key="1">
    <source>
        <dbReference type="ARBA" id="ARBA00022450"/>
    </source>
</evidence>